<dbReference type="GO" id="GO:0006400">
    <property type="term" value="P:tRNA modification"/>
    <property type="evidence" value="ECO:0007669"/>
    <property type="project" value="UniProtKB-UniRule"/>
</dbReference>
<dbReference type="Pfam" id="PF05636">
    <property type="entry name" value="HIGH_NTase1"/>
    <property type="match status" value="1"/>
</dbReference>
<comment type="function">
    <text evidence="2">Catalyzes the formation of N(4)-acetylcytidine (ac(4)C) at the wobble position of elongator tRNA(Met), using acetate and ATP as substrates. First activates an acetate ion to form acetyladenylate (Ac-AMP) and then transfers the acetyl group to tRNA to form ac(4)C34.</text>
</comment>
<feature type="binding site" evidence="2">
    <location>
        <position position="187"/>
    </location>
    <ligand>
        <name>ATP</name>
        <dbReference type="ChEBI" id="CHEBI:30616"/>
    </ligand>
</feature>
<keyword evidence="2" id="KW-0067">ATP-binding</keyword>
<dbReference type="GO" id="GO:0016879">
    <property type="term" value="F:ligase activity, forming carbon-nitrogen bonds"/>
    <property type="evidence" value="ECO:0007669"/>
    <property type="project" value="UniProtKB-UniRule"/>
</dbReference>
<dbReference type="Proteomes" id="UP000824024">
    <property type="component" value="Unassembled WGS sequence"/>
</dbReference>
<dbReference type="InterPro" id="IPR008513">
    <property type="entry name" value="tRNA(Met)_cyd_acetate_ligase"/>
</dbReference>
<comment type="caution">
    <text evidence="2">Lacks conserved residue(s) required for the propagation of feature annotation.</text>
</comment>
<organism evidence="3 4">
    <name type="scientific">Candidatus Eubacterium avistercoris</name>
    <dbReference type="NCBI Taxonomy" id="2838567"/>
    <lineage>
        <taxon>Bacteria</taxon>
        <taxon>Bacillati</taxon>
        <taxon>Bacillota</taxon>
        <taxon>Clostridia</taxon>
        <taxon>Eubacteriales</taxon>
        <taxon>Eubacteriaceae</taxon>
        <taxon>Eubacterium</taxon>
    </lineage>
</organism>
<feature type="binding site" evidence="2">
    <location>
        <begin position="7"/>
        <end position="20"/>
    </location>
    <ligand>
        <name>ATP</name>
        <dbReference type="ChEBI" id="CHEBI:30616"/>
    </ligand>
</feature>
<protein>
    <recommendedName>
        <fullName evidence="2">tRNA(Met) cytidine acetate ligase</fullName>
        <ecNumber evidence="2">6.3.4.-</ecNumber>
    </recommendedName>
</protein>
<dbReference type="EMBL" id="DXCH01000320">
    <property type="protein sequence ID" value="HIZ08635.1"/>
    <property type="molecule type" value="Genomic_DNA"/>
</dbReference>
<keyword evidence="2" id="KW-0820">tRNA-binding</keyword>
<comment type="subcellular location">
    <subcellularLocation>
        <location evidence="2">Cytoplasm</location>
    </subcellularLocation>
</comment>
<evidence type="ECO:0000313" key="4">
    <source>
        <dbReference type="Proteomes" id="UP000824024"/>
    </source>
</evidence>
<keyword evidence="2" id="KW-0547">Nucleotide-binding</keyword>
<dbReference type="GO" id="GO:0000049">
    <property type="term" value="F:tRNA binding"/>
    <property type="evidence" value="ECO:0007669"/>
    <property type="project" value="UniProtKB-KW"/>
</dbReference>
<evidence type="ECO:0000256" key="1">
    <source>
        <dbReference type="ARBA" id="ARBA00022694"/>
    </source>
</evidence>
<comment type="catalytic activity">
    <reaction evidence="2">
        <text>cytidine(34) in elongator tRNA(Met) + acetate + ATP = N(4)-acetylcytidine(34) in elongator tRNA(Met) + AMP + diphosphate</text>
        <dbReference type="Rhea" id="RHEA:58144"/>
        <dbReference type="Rhea" id="RHEA-COMP:10693"/>
        <dbReference type="Rhea" id="RHEA-COMP:10694"/>
        <dbReference type="ChEBI" id="CHEBI:30089"/>
        <dbReference type="ChEBI" id="CHEBI:30616"/>
        <dbReference type="ChEBI" id="CHEBI:33019"/>
        <dbReference type="ChEBI" id="CHEBI:74900"/>
        <dbReference type="ChEBI" id="CHEBI:82748"/>
        <dbReference type="ChEBI" id="CHEBI:456215"/>
    </reaction>
</comment>
<dbReference type="HAMAP" id="MF_01539">
    <property type="entry name" value="TmcAL"/>
    <property type="match status" value="1"/>
</dbReference>
<name>A0A9D2IGW9_9FIRM</name>
<proteinExistence type="inferred from homology"/>
<dbReference type="EC" id="6.3.4.-" evidence="2"/>
<feature type="binding site" evidence="2">
    <location>
        <position position="102"/>
    </location>
    <ligand>
        <name>ATP</name>
        <dbReference type="ChEBI" id="CHEBI:30616"/>
    </ligand>
</feature>
<dbReference type="Gene3D" id="3.40.50.620">
    <property type="entry name" value="HUPs"/>
    <property type="match status" value="1"/>
</dbReference>
<dbReference type="GO" id="GO:0005524">
    <property type="term" value="F:ATP binding"/>
    <property type="evidence" value="ECO:0007669"/>
    <property type="project" value="UniProtKB-KW"/>
</dbReference>
<gene>
    <name evidence="2" type="primary">tmcAL</name>
    <name evidence="3" type="ORF">IAA08_11965</name>
</gene>
<dbReference type="PANTHER" id="PTHR37825:SF1">
    <property type="entry name" value="TRNA(MET) CYTIDINE ACETATE LIGASE"/>
    <property type="match status" value="1"/>
</dbReference>
<accession>A0A9D2IGW9</accession>
<dbReference type="PANTHER" id="PTHR37825">
    <property type="entry name" value="TRNA(MET) CYTIDINE ACETATE LIGASE"/>
    <property type="match status" value="1"/>
</dbReference>
<comment type="caution">
    <text evidence="3">The sequence shown here is derived from an EMBL/GenBank/DDBJ whole genome shotgun (WGS) entry which is preliminary data.</text>
</comment>
<dbReference type="SUPFAM" id="SSF52374">
    <property type="entry name" value="Nucleotidylyl transferase"/>
    <property type="match status" value="1"/>
</dbReference>
<sequence length="407" mass="45643">MKIAGIIAEYNPFHNGHAYHIEETRKQTGCDYIIAVISGDFVQRGAPASSDKYIRTRTALLGGADLVLELPVCAAVSSAETFARTGVRLLDSLNCVNFLSFGCETDRKELLSSLARLFAQEPPAFSRGLSSYLKQGYSFPAARAKAAADHLRSEECLDLLSRPNNILAIEYLKALETSSLSPCFIRRRGQDYHSTNTGKGFCSATALRREIRAGGDLSRLFARQMPPACACALLKWAEYFSFLEENDFSSLLQYKLLLSFGHYEDFTDGNRTFANRLARLWESCTSFDSFCSICKSKERTYTAVSRCMIRILLDIREKEMDLLKELHWAPYARILGFRRSAAPLLDVLKGSSIPVIRKLSSDCRDLTESQKALLDLDIRSAHIYNGVLSRKSGLSVKNEFRQPLVYL</sequence>
<evidence type="ECO:0000313" key="3">
    <source>
        <dbReference type="EMBL" id="HIZ08635.1"/>
    </source>
</evidence>
<comment type="similarity">
    <text evidence="2">Belongs to the TmcAL family.</text>
</comment>
<reference evidence="3" key="2">
    <citation type="submission" date="2021-04" db="EMBL/GenBank/DDBJ databases">
        <authorList>
            <person name="Gilroy R."/>
        </authorList>
    </citation>
    <scope>NUCLEOTIDE SEQUENCE</scope>
    <source>
        <strain evidence="3">CHK192-9172</strain>
    </source>
</reference>
<dbReference type="AlphaFoldDB" id="A0A9D2IGW9"/>
<keyword evidence="2" id="KW-0694">RNA-binding</keyword>
<keyword evidence="1 2" id="KW-0819">tRNA processing</keyword>
<dbReference type="GO" id="GO:0005737">
    <property type="term" value="C:cytoplasm"/>
    <property type="evidence" value="ECO:0007669"/>
    <property type="project" value="UniProtKB-SubCell"/>
</dbReference>
<dbReference type="InterPro" id="IPR014729">
    <property type="entry name" value="Rossmann-like_a/b/a_fold"/>
</dbReference>
<keyword evidence="2" id="KW-0963">Cytoplasm</keyword>
<keyword evidence="2" id="KW-0436">Ligase</keyword>
<evidence type="ECO:0000256" key="2">
    <source>
        <dbReference type="HAMAP-Rule" id="MF_01539"/>
    </source>
</evidence>
<reference evidence="3" key="1">
    <citation type="journal article" date="2021" name="PeerJ">
        <title>Extensive microbial diversity within the chicken gut microbiome revealed by metagenomics and culture.</title>
        <authorList>
            <person name="Gilroy R."/>
            <person name="Ravi A."/>
            <person name="Getino M."/>
            <person name="Pursley I."/>
            <person name="Horton D.L."/>
            <person name="Alikhan N.F."/>
            <person name="Baker D."/>
            <person name="Gharbi K."/>
            <person name="Hall N."/>
            <person name="Watson M."/>
            <person name="Adriaenssens E.M."/>
            <person name="Foster-Nyarko E."/>
            <person name="Jarju S."/>
            <person name="Secka A."/>
            <person name="Antonio M."/>
            <person name="Oren A."/>
            <person name="Chaudhuri R.R."/>
            <person name="La Ragione R."/>
            <person name="Hildebrand F."/>
            <person name="Pallen M.J."/>
        </authorList>
    </citation>
    <scope>NUCLEOTIDE SEQUENCE</scope>
    <source>
        <strain evidence="3">CHK192-9172</strain>
    </source>
</reference>
<feature type="binding site" evidence="2">
    <location>
        <position position="164"/>
    </location>
    <ligand>
        <name>ATP</name>
        <dbReference type="ChEBI" id="CHEBI:30616"/>
    </ligand>
</feature>